<name>A0A8T4L764_9ARCH</name>
<dbReference type="InterPro" id="IPR036388">
    <property type="entry name" value="WH-like_DNA-bd_sf"/>
</dbReference>
<feature type="binding site" evidence="5">
    <location>
        <begin position="65"/>
        <end position="66"/>
    </location>
    <ligand>
        <name>NAD(+)</name>
        <dbReference type="ChEBI" id="CHEBI:57540"/>
    </ligand>
</feature>
<dbReference type="InterPro" id="IPR017437">
    <property type="entry name" value="ATP-NAD_kinase_PpnK-typ_C"/>
</dbReference>
<feature type="binding site" evidence="5">
    <location>
        <begin position="133"/>
        <end position="134"/>
    </location>
    <ligand>
        <name>NAD(+)</name>
        <dbReference type="ChEBI" id="CHEBI:57540"/>
    </ligand>
</feature>
<keyword evidence="5" id="KW-0547">Nucleotide-binding</keyword>
<keyword evidence="4 5" id="KW-0520">NAD</keyword>
<accession>A0A8T4L764</accession>
<comment type="caution">
    <text evidence="6">The sequence shown here is derived from an EMBL/GenBank/DDBJ whole genome shotgun (WGS) entry which is preliminary data.</text>
</comment>
<dbReference type="HAMAP" id="MF_00361">
    <property type="entry name" value="NAD_kinase"/>
    <property type="match status" value="1"/>
</dbReference>
<evidence type="ECO:0000256" key="2">
    <source>
        <dbReference type="ARBA" id="ARBA00022777"/>
    </source>
</evidence>
<evidence type="ECO:0000256" key="5">
    <source>
        <dbReference type="HAMAP-Rule" id="MF_00361"/>
    </source>
</evidence>
<evidence type="ECO:0000256" key="4">
    <source>
        <dbReference type="ARBA" id="ARBA00023027"/>
    </source>
</evidence>
<dbReference type="SUPFAM" id="SSF46785">
    <property type="entry name" value="Winged helix' DNA-binding domain"/>
    <property type="match status" value="1"/>
</dbReference>
<feature type="active site" description="Proton acceptor" evidence="5">
    <location>
        <position position="65"/>
    </location>
</feature>
<dbReference type="GO" id="GO:0005737">
    <property type="term" value="C:cytoplasm"/>
    <property type="evidence" value="ECO:0007669"/>
    <property type="project" value="UniProtKB-SubCell"/>
</dbReference>
<proteinExistence type="inferred from homology"/>
<keyword evidence="1 5" id="KW-0808">Transferase</keyword>
<evidence type="ECO:0000256" key="1">
    <source>
        <dbReference type="ARBA" id="ARBA00022679"/>
    </source>
</evidence>
<dbReference type="InterPro" id="IPR036390">
    <property type="entry name" value="WH_DNA-bd_sf"/>
</dbReference>
<evidence type="ECO:0000256" key="3">
    <source>
        <dbReference type="ARBA" id="ARBA00022857"/>
    </source>
</evidence>
<feature type="binding site" evidence="5">
    <location>
        <position position="163"/>
    </location>
    <ligand>
        <name>NAD(+)</name>
        <dbReference type="ChEBI" id="CHEBI:57540"/>
    </ligand>
</feature>
<dbReference type="Gene3D" id="3.40.50.10330">
    <property type="entry name" value="Probable inorganic polyphosphate/atp-NAD kinase, domain 1"/>
    <property type="match status" value="1"/>
</dbReference>
<dbReference type="GO" id="GO:0005524">
    <property type="term" value="F:ATP binding"/>
    <property type="evidence" value="ECO:0007669"/>
    <property type="project" value="UniProtKB-KW"/>
</dbReference>
<dbReference type="PANTHER" id="PTHR20275:SF0">
    <property type="entry name" value="NAD KINASE"/>
    <property type="match status" value="1"/>
</dbReference>
<sequence length="332" mass="36994">MPVPHAVGIVGNYANNLAKKRALHALRLLEKAGLTCMVDRSFSLVKKAVDIDEFQVDLTLVFGGDGTMLYAARHTKNKSPLLGVNCGEKGYLMDWNFRDFDKDSPDILQGKFRVEERTRLQALSPRNVPLALNEYLLVPKQPGHYMEFDLYVNGKRVWNEASDGVLVATPTGSTGHALSAWGPHILPTTKALEIVSMNSMDRARRPLVVEDHAKIELKNFHELWGCELIADGQRRTAVDNDLTILKGKPIYFAKRFEERKAHPAEARDLSPSAKFLVKLLEVRGELTQKELIQETGLPGRTVRRALDGLIGHGLVLQATHAADARKTLYSLA</sequence>
<dbReference type="GO" id="GO:0046872">
    <property type="term" value="F:metal ion binding"/>
    <property type="evidence" value="ECO:0007669"/>
    <property type="project" value="UniProtKB-UniRule"/>
</dbReference>
<dbReference type="InterPro" id="IPR016064">
    <property type="entry name" value="NAD/diacylglycerol_kinase_sf"/>
</dbReference>
<feature type="binding site" evidence="5">
    <location>
        <position position="144"/>
    </location>
    <ligand>
        <name>NAD(+)</name>
        <dbReference type="ChEBI" id="CHEBI:57540"/>
    </ligand>
</feature>
<gene>
    <name evidence="5" type="primary">nadK</name>
    <name evidence="6" type="ORF">J4203_02575</name>
</gene>
<dbReference type="EMBL" id="JAGVWE010000002">
    <property type="protein sequence ID" value="MBS3062731.1"/>
    <property type="molecule type" value="Genomic_DNA"/>
</dbReference>
<dbReference type="GO" id="GO:0006741">
    <property type="term" value="P:NADP+ biosynthetic process"/>
    <property type="evidence" value="ECO:0007669"/>
    <property type="project" value="UniProtKB-UniRule"/>
</dbReference>
<keyword evidence="5" id="KW-0963">Cytoplasm</keyword>
<keyword evidence="5" id="KW-0067">ATP-binding</keyword>
<dbReference type="Gene3D" id="1.10.10.10">
    <property type="entry name" value="Winged helix-like DNA-binding domain superfamily/Winged helix DNA-binding domain"/>
    <property type="match status" value="1"/>
</dbReference>
<dbReference type="SUPFAM" id="SSF111331">
    <property type="entry name" value="NAD kinase/diacylglycerol kinase-like"/>
    <property type="match status" value="1"/>
</dbReference>
<evidence type="ECO:0000313" key="6">
    <source>
        <dbReference type="EMBL" id="MBS3062731.1"/>
    </source>
</evidence>
<dbReference type="Proteomes" id="UP000678237">
    <property type="component" value="Unassembled WGS sequence"/>
</dbReference>
<comment type="function">
    <text evidence="5">Involved in the regulation of the intracellular balance of NAD and NADP, and is a key enzyme in the biosynthesis of NADP. Catalyzes specifically the phosphorylation on 2'-hydroxyl of the adenosine moiety of NAD to yield NADP.</text>
</comment>
<dbReference type="InterPro" id="IPR002504">
    <property type="entry name" value="NADK"/>
</dbReference>
<keyword evidence="2 5" id="KW-0418">Kinase</keyword>
<comment type="similarity">
    <text evidence="5">Belongs to the NAD kinase family.</text>
</comment>
<organism evidence="6 7">
    <name type="scientific">Candidatus Iainarchaeum sp</name>
    <dbReference type="NCBI Taxonomy" id="3101447"/>
    <lineage>
        <taxon>Archaea</taxon>
        <taxon>Candidatus Iainarchaeota</taxon>
        <taxon>Candidatus Iainarchaeia</taxon>
        <taxon>Candidatus Iainarchaeales</taxon>
        <taxon>Candidatus Iainarchaeaceae</taxon>
        <taxon>Candidatus Iainarchaeum</taxon>
    </lineage>
</organism>
<keyword evidence="3 5" id="KW-0521">NADP</keyword>
<comment type="cofactor">
    <cofactor evidence="5">
        <name>a divalent metal cation</name>
        <dbReference type="ChEBI" id="CHEBI:60240"/>
    </cofactor>
</comment>
<comment type="subcellular location">
    <subcellularLocation>
        <location evidence="5">Cytoplasm</location>
    </subcellularLocation>
</comment>
<comment type="catalytic activity">
    <reaction evidence="5">
        <text>NAD(+) + ATP = ADP + NADP(+) + H(+)</text>
        <dbReference type="Rhea" id="RHEA:18629"/>
        <dbReference type="ChEBI" id="CHEBI:15378"/>
        <dbReference type="ChEBI" id="CHEBI:30616"/>
        <dbReference type="ChEBI" id="CHEBI:57540"/>
        <dbReference type="ChEBI" id="CHEBI:58349"/>
        <dbReference type="ChEBI" id="CHEBI:456216"/>
        <dbReference type="EC" id="2.7.1.23"/>
    </reaction>
</comment>
<dbReference type="GO" id="GO:0019674">
    <property type="term" value="P:NAD+ metabolic process"/>
    <property type="evidence" value="ECO:0007669"/>
    <property type="project" value="InterPro"/>
</dbReference>
<dbReference type="EC" id="2.7.1.23" evidence="5"/>
<dbReference type="InterPro" id="IPR017438">
    <property type="entry name" value="ATP-NAD_kinase_N"/>
</dbReference>
<reference evidence="6" key="2">
    <citation type="submission" date="2021-05" db="EMBL/GenBank/DDBJ databases">
        <title>Protein family content uncovers lineage relationships and bacterial pathway maintenance mechanisms in DPANN archaea.</title>
        <authorList>
            <person name="Castelle C.J."/>
            <person name="Meheust R."/>
            <person name="Jaffe A.L."/>
            <person name="Seitz K."/>
            <person name="Gong X."/>
            <person name="Baker B.J."/>
            <person name="Banfield J.F."/>
        </authorList>
    </citation>
    <scope>NUCLEOTIDE SEQUENCE</scope>
    <source>
        <strain evidence="6">RIFCSPLOWO2_01_FULL_58_19</strain>
    </source>
</reference>
<dbReference type="Pfam" id="PF01513">
    <property type="entry name" value="NAD_kinase"/>
    <property type="match status" value="1"/>
</dbReference>
<evidence type="ECO:0000313" key="7">
    <source>
        <dbReference type="Proteomes" id="UP000678237"/>
    </source>
</evidence>
<dbReference type="Gene3D" id="2.60.200.30">
    <property type="entry name" value="Probable inorganic polyphosphate/atp-NAD kinase, domain 2"/>
    <property type="match status" value="1"/>
</dbReference>
<feature type="binding site" evidence="5">
    <location>
        <begin position="174"/>
        <end position="179"/>
    </location>
    <ligand>
        <name>NAD(+)</name>
        <dbReference type="ChEBI" id="CHEBI:57540"/>
    </ligand>
</feature>
<dbReference type="PANTHER" id="PTHR20275">
    <property type="entry name" value="NAD KINASE"/>
    <property type="match status" value="1"/>
</dbReference>
<feature type="binding site" evidence="5">
    <location>
        <position position="233"/>
    </location>
    <ligand>
        <name>NAD(+)</name>
        <dbReference type="ChEBI" id="CHEBI:57540"/>
    </ligand>
</feature>
<comment type="caution">
    <text evidence="5">Lacks conserved residue(s) required for the propagation of feature annotation.</text>
</comment>
<reference evidence="6" key="1">
    <citation type="submission" date="2021-03" db="EMBL/GenBank/DDBJ databases">
        <authorList>
            <person name="Jaffe A."/>
        </authorList>
    </citation>
    <scope>NUCLEOTIDE SEQUENCE</scope>
    <source>
        <strain evidence="6">RIFCSPLOWO2_01_FULL_58_19</strain>
    </source>
</reference>
<dbReference type="Pfam" id="PF20143">
    <property type="entry name" value="NAD_kinase_C"/>
    <property type="match status" value="1"/>
</dbReference>
<protein>
    <recommendedName>
        <fullName evidence="5">NAD kinase</fullName>
        <ecNumber evidence="5">2.7.1.23</ecNumber>
    </recommendedName>
    <alternativeName>
        <fullName evidence="5">ATP-dependent NAD kinase</fullName>
    </alternativeName>
</protein>
<dbReference type="AlphaFoldDB" id="A0A8T4L764"/>
<dbReference type="GO" id="GO:0003951">
    <property type="term" value="F:NAD+ kinase activity"/>
    <property type="evidence" value="ECO:0007669"/>
    <property type="project" value="UniProtKB-UniRule"/>
</dbReference>